<gene>
    <name evidence="1" type="ORF">METZ01_LOCUS404623</name>
</gene>
<evidence type="ECO:0000313" key="1">
    <source>
        <dbReference type="EMBL" id="SVD51769.1"/>
    </source>
</evidence>
<reference evidence="1" key="1">
    <citation type="submission" date="2018-05" db="EMBL/GenBank/DDBJ databases">
        <authorList>
            <person name="Lanie J.A."/>
            <person name="Ng W.-L."/>
            <person name="Kazmierczak K.M."/>
            <person name="Andrzejewski T.M."/>
            <person name="Davidsen T.M."/>
            <person name="Wayne K.J."/>
            <person name="Tettelin H."/>
            <person name="Glass J.I."/>
            <person name="Rusch D."/>
            <person name="Podicherti R."/>
            <person name="Tsui H.-C.T."/>
            <person name="Winkler M.E."/>
        </authorList>
    </citation>
    <scope>NUCLEOTIDE SEQUENCE</scope>
</reference>
<name>A0A382VZ69_9ZZZZ</name>
<proteinExistence type="predicted"/>
<dbReference type="EMBL" id="UINC01155739">
    <property type="protein sequence ID" value="SVD51769.1"/>
    <property type="molecule type" value="Genomic_DNA"/>
</dbReference>
<feature type="non-terminal residue" evidence="1">
    <location>
        <position position="56"/>
    </location>
</feature>
<protein>
    <recommendedName>
        <fullName evidence="2">MFS transporter</fullName>
    </recommendedName>
</protein>
<evidence type="ECO:0008006" key="2">
    <source>
        <dbReference type="Google" id="ProtNLM"/>
    </source>
</evidence>
<dbReference type="AlphaFoldDB" id="A0A382VZ69"/>
<organism evidence="1">
    <name type="scientific">marine metagenome</name>
    <dbReference type="NCBI Taxonomy" id="408172"/>
    <lineage>
        <taxon>unclassified sequences</taxon>
        <taxon>metagenomes</taxon>
        <taxon>ecological metagenomes</taxon>
    </lineage>
</organism>
<sequence>MKLRDFRLLALSTFFENVTRGENVVLGWVILELTDSPFMVGLAVGIRHAPAFFLGI</sequence>
<accession>A0A382VZ69</accession>